<proteinExistence type="predicted"/>
<dbReference type="EMBL" id="JAAGMN010009153">
    <property type="protein sequence ID" value="NEE21488.1"/>
    <property type="molecule type" value="Genomic_DNA"/>
</dbReference>
<keyword evidence="1" id="KW-1133">Transmembrane helix</keyword>
<comment type="caution">
    <text evidence="2">The sequence shown here is derived from an EMBL/GenBank/DDBJ whole genome shotgun (WGS) entry which is preliminary data.</text>
</comment>
<evidence type="ECO:0000256" key="1">
    <source>
        <dbReference type="SAM" id="Phobius"/>
    </source>
</evidence>
<keyword evidence="1" id="KW-0812">Transmembrane</keyword>
<name>A0A6G3XUJ2_9ACTN</name>
<evidence type="ECO:0000313" key="2">
    <source>
        <dbReference type="EMBL" id="NEE21488.1"/>
    </source>
</evidence>
<sequence length="76" mass="7868">MAEFFTTPMAALTQESAFSDRPVSLAAAVLTDGNRLIVIVVAVVAVAALIVAQLLVRQVLAAGEGTERMKEIAAAV</sequence>
<keyword evidence="1" id="KW-0472">Membrane</keyword>
<organism evidence="2">
    <name type="scientific">Streptomyces sp. SID7499</name>
    <dbReference type="NCBI Taxonomy" id="2706086"/>
    <lineage>
        <taxon>Bacteria</taxon>
        <taxon>Bacillati</taxon>
        <taxon>Actinomycetota</taxon>
        <taxon>Actinomycetes</taxon>
        <taxon>Kitasatosporales</taxon>
        <taxon>Streptomycetaceae</taxon>
        <taxon>Streptomyces</taxon>
    </lineage>
</organism>
<protein>
    <submittedName>
        <fullName evidence="2">Uncharacterized protein</fullName>
    </submittedName>
</protein>
<accession>A0A6G3XUJ2</accession>
<reference evidence="2" key="1">
    <citation type="submission" date="2020-01" db="EMBL/GenBank/DDBJ databases">
        <title>Insect and environment-associated Actinomycetes.</title>
        <authorList>
            <person name="Currrie C."/>
            <person name="Chevrette M."/>
            <person name="Carlson C."/>
            <person name="Stubbendieck R."/>
            <person name="Wendt-Pienkowski E."/>
        </authorList>
    </citation>
    <scope>NUCLEOTIDE SEQUENCE</scope>
    <source>
        <strain evidence="2">SID7499</strain>
    </source>
</reference>
<dbReference type="AlphaFoldDB" id="A0A6G3XUJ2"/>
<gene>
    <name evidence="2" type="ORF">G3M58_85385</name>
</gene>
<feature type="non-terminal residue" evidence="2">
    <location>
        <position position="76"/>
    </location>
</feature>
<feature type="transmembrane region" description="Helical" evidence="1">
    <location>
        <begin position="36"/>
        <end position="60"/>
    </location>
</feature>